<dbReference type="Proteomes" id="UP001219525">
    <property type="component" value="Unassembled WGS sequence"/>
</dbReference>
<gene>
    <name evidence="2" type="ORF">GGX14DRAFT_391733</name>
</gene>
<accession>A0AAD6VL12</accession>
<sequence>MVRALCSAKSCNCYGCGEISDGDDDLKQVQCSSCDFWSHCRCQPEDGEVDWNDLQVIFICQGCRPRKAAQLFLPREIVVLPDPRAKDQWRGKNVLWYPARFTKHHPHKQNPKNEFEFRYLECIRWPIPEDEDDLRLMWPSTAISRDRAFCEEILKVELRPEQIGMLRFPGFRSRAEPAKNHPLIGIFNSAVAPLAKLLVSFPDEHPVVSSYKMFFTNRATAADDSRVDEWIAEPLSEVVEELTALMVQPLAKLQDFRLVTVPGPERRRRVLTVGRVMLQLLAIQYELKEPLNLNGDTFEDVVKGSIEWVPLESSEALRAMILATKPKVLNHAKYWDMATFSEFATNFLVNHTAPDPAYRPATYRRSSLSPRESRRPAIAIDNTKEDRVQGKFPTKTRPRSDDDVDEDTPPPKRQATSRQLRSRRNKRPSEEQAAAVPVGKIVASGKGWYTIDVASGN</sequence>
<keyword evidence="3" id="KW-1185">Reference proteome</keyword>
<reference evidence="2" key="1">
    <citation type="submission" date="2023-03" db="EMBL/GenBank/DDBJ databases">
        <title>Massive genome expansion in bonnet fungi (Mycena s.s.) driven by repeated elements and novel gene families across ecological guilds.</title>
        <authorList>
            <consortium name="Lawrence Berkeley National Laboratory"/>
            <person name="Harder C.B."/>
            <person name="Miyauchi S."/>
            <person name="Viragh M."/>
            <person name="Kuo A."/>
            <person name="Thoen E."/>
            <person name="Andreopoulos B."/>
            <person name="Lu D."/>
            <person name="Skrede I."/>
            <person name="Drula E."/>
            <person name="Henrissat B."/>
            <person name="Morin E."/>
            <person name="Kohler A."/>
            <person name="Barry K."/>
            <person name="LaButti K."/>
            <person name="Morin E."/>
            <person name="Salamov A."/>
            <person name="Lipzen A."/>
            <person name="Mereny Z."/>
            <person name="Hegedus B."/>
            <person name="Baldrian P."/>
            <person name="Stursova M."/>
            <person name="Weitz H."/>
            <person name="Taylor A."/>
            <person name="Grigoriev I.V."/>
            <person name="Nagy L.G."/>
            <person name="Martin F."/>
            <person name="Kauserud H."/>
        </authorList>
    </citation>
    <scope>NUCLEOTIDE SEQUENCE</scope>
    <source>
        <strain evidence="2">9144</strain>
    </source>
</reference>
<evidence type="ECO:0000313" key="3">
    <source>
        <dbReference type="Proteomes" id="UP001219525"/>
    </source>
</evidence>
<evidence type="ECO:0000313" key="2">
    <source>
        <dbReference type="EMBL" id="KAJ7216069.1"/>
    </source>
</evidence>
<dbReference type="InterPro" id="IPR011011">
    <property type="entry name" value="Znf_FYVE_PHD"/>
</dbReference>
<evidence type="ECO:0000256" key="1">
    <source>
        <dbReference type="SAM" id="MobiDB-lite"/>
    </source>
</evidence>
<comment type="caution">
    <text evidence="2">The sequence shown here is derived from an EMBL/GenBank/DDBJ whole genome shotgun (WGS) entry which is preliminary data.</text>
</comment>
<protein>
    <submittedName>
        <fullName evidence="2">Uncharacterized protein</fullName>
    </submittedName>
</protein>
<feature type="region of interest" description="Disordered" evidence="1">
    <location>
        <begin position="354"/>
        <end position="437"/>
    </location>
</feature>
<proteinExistence type="predicted"/>
<organism evidence="2 3">
    <name type="scientific">Mycena pura</name>
    <dbReference type="NCBI Taxonomy" id="153505"/>
    <lineage>
        <taxon>Eukaryota</taxon>
        <taxon>Fungi</taxon>
        <taxon>Dikarya</taxon>
        <taxon>Basidiomycota</taxon>
        <taxon>Agaricomycotina</taxon>
        <taxon>Agaricomycetes</taxon>
        <taxon>Agaricomycetidae</taxon>
        <taxon>Agaricales</taxon>
        <taxon>Marasmiineae</taxon>
        <taxon>Mycenaceae</taxon>
        <taxon>Mycena</taxon>
    </lineage>
</organism>
<name>A0AAD6VL12_9AGAR</name>
<dbReference type="SUPFAM" id="SSF57903">
    <property type="entry name" value="FYVE/PHD zinc finger"/>
    <property type="match status" value="1"/>
</dbReference>
<dbReference type="EMBL" id="JARJCW010000016">
    <property type="protein sequence ID" value="KAJ7216069.1"/>
    <property type="molecule type" value="Genomic_DNA"/>
</dbReference>
<dbReference type="AlphaFoldDB" id="A0AAD6VL12"/>